<keyword evidence="3" id="KW-1185">Reference proteome</keyword>
<protein>
    <recommendedName>
        <fullName evidence="4">PH domain-containing protein</fullName>
    </recommendedName>
</protein>
<feature type="transmembrane region" description="Helical" evidence="1">
    <location>
        <begin position="83"/>
        <end position="103"/>
    </location>
</feature>
<evidence type="ECO:0000313" key="2">
    <source>
        <dbReference type="EMBL" id="SMX74810.1"/>
    </source>
</evidence>
<dbReference type="Proteomes" id="UP000234382">
    <property type="component" value="Unassembled WGS sequence"/>
</dbReference>
<sequence length="206" mass="22979">MLRLVTVPGTLMLMPEDYSPAAVVRRLDRGQQVVIPSSNRSVVFVLLLALVIGIGLLAFFLFIVTDTIQDGRSPWLIIINLRMWALVIGIVGCLVVAPIGLFVRMRRREALVLSPVGVALARRDQVLPGTLLPWQNIEAIVFEKAARRGPRAAAYILTEEATRRRLGRGHHPRLLVRNGFVLSPRRLFPVLKAAHARFAPRLHGPR</sequence>
<keyword evidence="1" id="KW-0472">Membrane</keyword>
<evidence type="ECO:0000256" key="1">
    <source>
        <dbReference type="SAM" id="Phobius"/>
    </source>
</evidence>
<organism evidence="2 3">
    <name type="scientific">Brevibacterium iodinum ATCC 49514</name>
    <dbReference type="NCBI Taxonomy" id="1255616"/>
    <lineage>
        <taxon>Bacteria</taxon>
        <taxon>Bacillati</taxon>
        <taxon>Actinomycetota</taxon>
        <taxon>Actinomycetes</taxon>
        <taxon>Micrococcales</taxon>
        <taxon>Brevibacteriaceae</taxon>
        <taxon>Brevibacterium</taxon>
    </lineage>
</organism>
<keyword evidence="1" id="KW-0812">Transmembrane</keyword>
<reference evidence="3" key="1">
    <citation type="submission" date="2017-03" db="EMBL/GenBank/DDBJ databases">
        <authorList>
            <person name="Monnet C."/>
        </authorList>
    </citation>
    <scope>NUCLEOTIDE SEQUENCE [LARGE SCALE GENOMIC DNA]</scope>
    <source>
        <strain evidence="3">ATCC 49514</strain>
    </source>
</reference>
<keyword evidence="1" id="KW-1133">Transmembrane helix</keyword>
<evidence type="ECO:0008006" key="4">
    <source>
        <dbReference type="Google" id="ProtNLM"/>
    </source>
</evidence>
<dbReference type="EMBL" id="FXYX01000004">
    <property type="protein sequence ID" value="SMX74810.1"/>
    <property type="molecule type" value="Genomic_DNA"/>
</dbReference>
<proteinExistence type="predicted"/>
<evidence type="ECO:0000313" key="3">
    <source>
        <dbReference type="Proteomes" id="UP000234382"/>
    </source>
</evidence>
<feature type="transmembrane region" description="Helical" evidence="1">
    <location>
        <begin position="42"/>
        <end position="63"/>
    </location>
</feature>
<accession>A0A2H1II55</accession>
<gene>
    <name evidence="2" type="ORF">BI49514_00965</name>
</gene>
<dbReference type="AlphaFoldDB" id="A0A2H1II55"/>
<name>A0A2H1II55_9MICO</name>